<sequence>MRKKNCYYVQSLHMYSHLLTCVDGPLFEQTCILVQLPAVSSCMLPGDWHSSEQGAFLHRSRYLLKSQYTEMNFLVVVSWLLHLKVTIHVDSFCRPQVKVVQLLSKQETFGDARQKNTLCTETAPTSSCTAACIR</sequence>
<proteinExistence type="predicted"/>
<evidence type="ECO:0000313" key="1">
    <source>
        <dbReference type="Ensembl" id="ENSSLUP00000009286.1"/>
    </source>
</evidence>
<name>A0A8C9XJ21_SANLU</name>
<reference evidence="1" key="1">
    <citation type="submission" date="2025-08" db="UniProtKB">
        <authorList>
            <consortium name="Ensembl"/>
        </authorList>
    </citation>
    <scope>IDENTIFICATION</scope>
</reference>
<protein>
    <submittedName>
        <fullName evidence="1">Uncharacterized protein</fullName>
    </submittedName>
</protein>
<evidence type="ECO:0000313" key="2">
    <source>
        <dbReference type="Proteomes" id="UP000694568"/>
    </source>
</evidence>
<keyword evidence="2" id="KW-1185">Reference proteome</keyword>
<organism evidence="1 2">
    <name type="scientific">Sander lucioperca</name>
    <name type="common">Pike-perch</name>
    <name type="synonym">Perca lucioperca</name>
    <dbReference type="NCBI Taxonomy" id="283035"/>
    <lineage>
        <taxon>Eukaryota</taxon>
        <taxon>Metazoa</taxon>
        <taxon>Chordata</taxon>
        <taxon>Craniata</taxon>
        <taxon>Vertebrata</taxon>
        <taxon>Euteleostomi</taxon>
        <taxon>Actinopterygii</taxon>
        <taxon>Neopterygii</taxon>
        <taxon>Teleostei</taxon>
        <taxon>Neoteleostei</taxon>
        <taxon>Acanthomorphata</taxon>
        <taxon>Eupercaria</taxon>
        <taxon>Perciformes</taxon>
        <taxon>Percoidei</taxon>
        <taxon>Percidae</taxon>
        <taxon>Luciopercinae</taxon>
        <taxon>Sander</taxon>
    </lineage>
</organism>
<dbReference type="Proteomes" id="UP000694568">
    <property type="component" value="Unplaced"/>
</dbReference>
<reference evidence="1" key="2">
    <citation type="submission" date="2025-09" db="UniProtKB">
        <authorList>
            <consortium name="Ensembl"/>
        </authorList>
    </citation>
    <scope>IDENTIFICATION</scope>
</reference>
<dbReference type="Ensembl" id="ENSSLUT00000009582.1">
    <property type="protein sequence ID" value="ENSSLUP00000009286.1"/>
    <property type="gene ID" value="ENSSLUG00000004372.1"/>
</dbReference>
<dbReference type="AlphaFoldDB" id="A0A8C9XJ21"/>
<accession>A0A8C9XJ21</accession>